<accession>A0A080LZ08</accession>
<proteinExistence type="predicted"/>
<dbReference type="InterPro" id="IPR016181">
    <property type="entry name" value="Acyl_CoA_acyltransferase"/>
</dbReference>
<protein>
    <submittedName>
        <fullName evidence="4">Acetyltransferase Pat</fullName>
        <ecNumber evidence="4">2.3.1.-</ecNumber>
    </submittedName>
</protein>
<evidence type="ECO:0000256" key="1">
    <source>
        <dbReference type="ARBA" id="ARBA00022679"/>
    </source>
</evidence>
<dbReference type="Gene3D" id="3.40.630.30">
    <property type="match status" value="1"/>
</dbReference>
<name>A0A080LZ08_9PROT</name>
<evidence type="ECO:0000256" key="2">
    <source>
        <dbReference type="ARBA" id="ARBA00023315"/>
    </source>
</evidence>
<dbReference type="CDD" id="cd04301">
    <property type="entry name" value="NAT_SF"/>
    <property type="match status" value="1"/>
</dbReference>
<gene>
    <name evidence="4" type="ORF">AW09_001500</name>
</gene>
<sequence length="175" mass="19821">MADYPQGLVRTRELSDGRAVTIRPIRPEDAEIEQDFVRHLSEESRYSRFMSQLHELSASKLKYFTDIDYDRHLALIAVAVEGDREIEIGVARYVGLPKHDRCEFAIAVDDAWQGSGVARILMTALMDAARERGFRNMQGTVLATNHRMLGFVRRLGFSVHSDAEDPGTVTAERQL</sequence>
<dbReference type="EC" id="2.3.1.-" evidence="4"/>
<dbReference type="PROSITE" id="PS51186">
    <property type="entry name" value="GNAT"/>
    <property type="match status" value="1"/>
</dbReference>
<dbReference type="SUPFAM" id="SSF55729">
    <property type="entry name" value="Acyl-CoA N-acyltransferases (Nat)"/>
    <property type="match status" value="1"/>
</dbReference>
<keyword evidence="2 4" id="KW-0012">Acyltransferase</keyword>
<dbReference type="EMBL" id="JDVG02000259">
    <property type="protein sequence ID" value="KFB73240.1"/>
    <property type="molecule type" value="Genomic_DNA"/>
</dbReference>
<reference evidence="4 5" key="1">
    <citation type="submission" date="2014-02" db="EMBL/GenBank/DDBJ databases">
        <title>Expanding our view of genomic diversity in Candidatus Accumulibacter clades.</title>
        <authorList>
            <person name="Skennerton C.T."/>
            <person name="Barr J.J."/>
            <person name="Slater F.R."/>
            <person name="Bond P.L."/>
            <person name="Tyson G.W."/>
        </authorList>
    </citation>
    <scope>NUCLEOTIDE SEQUENCE [LARGE SCALE GENOMIC DNA]</scope>
    <source>
        <strain evidence="5">BA-91</strain>
    </source>
</reference>
<comment type="caution">
    <text evidence="4">The sequence shown here is derived from an EMBL/GenBank/DDBJ whole genome shotgun (WGS) entry which is preliminary data.</text>
</comment>
<dbReference type="InterPro" id="IPR050832">
    <property type="entry name" value="Bact_Acetyltransf"/>
</dbReference>
<feature type="domain" description="N-acetyltransferase" evidence="3">
    <location>
        <begin position="20"/>
        <end position="175"/>
    </location>
</feature>
<keyword evidence="1 4" id="KW-0808">Transferase</keyword>
<dbReference type="GO" id="GO:0016747">
    <property type="term" value="F:acyltransferase activity, transferring groups other than amino-acyl groups"/>
    <property type="evidence" value="ECO:0007669"/>
    <property type="project" value="InterPro"/>
</dbReference>
<evidence type="ECO:0000259" key="3">
    <source>
        <dbReference type="PROSITE" id="PS51186"/>
    </source>
</evidence>
<dbReference type="Pfam" id="PF00583">
    <property type="entry name" value="Acetyltransf_1"/>
    <property type="match status" value="1"/>
</dbReference>
<evidence type="ECO:0000313" key="5">
    <source>
        <dbReference type="Proteomes" id="UP000020077"/>
    </source>
</evidence>
<dbReference type="InterPro" id="IPR000182">
    <property type="entry name" value="GNAT_dom"/>
</dbReference>
<evidence type="ECO:0000313" key="4">
    <source>
        <dbReference type="EMBL" id="KFB73240.1"/>
    </source>
</evidence>
<dbReference type="PANTHER" id="PTHR43877">
    <property type="entry name" value="AMINOALKYLPHOSPHONATE N-ACETYLTRANSFERASE-RELATED-RELATED"/>
    <property type="match status" value="1"/>
</dbReference>
<organism evidence="4 5">
    <name type="scientific">Candidatus Accumulibacter phosphatis</name>
    <dbReference type="NCBI Taxonomy" id="327160"/>
    <lineage>
        <taxon>Bacteria</taxon>
        <taxon>Pseudomonadati</taxon>
        <taxon>Pseudomonadota</taxon>
        <taxon>Betaproteobacteria</taxon>
        <taxon>Candidatus Accumulibacter</taxon>
    </lineage>
</organism>
<dbReference type="Proteomes" id="UP000020077">
    <property type="component" value="Unassembled WGS sequence"/>
</dbReference>
<dbReference type="AlphaFoldDB" id="A0A080LZ08"/>